<evidence type="ECO:0000256" key="4">
    <source>
        <dbReference type="RuleBase" id="RU000461"/>
    </source>
</evidence>
<dbReference type="PROSITE" id="PS00086">
    <property type="entry name" value="CYTOCHROME_P450"/>
    <property type="match status" value="1"/>
</dbReference>
<keyword evidence="4" id="KW-0349">Heme</keyword>
<protein>
    <submittedName>
        <fullName evidence="5">Cytochrome P450</fullName>
    </submittedName>
</protein>
<dbReference type="OrthoDB" id="3945418at2759"/>
<comment type="similarity">
    <text evidence="4">Belongs to the cytochrome P450 family.</text>
</comment>
<sequence>MLSNFFSKLSIRSMEGILVSKITVLCKRLSETKDDGAIDLYHAFRCLTVDFITEVAFGESFNLLTKAENNTFNAPFLESFDLASESVWDLIKSAARYQGLLRAVADTVANFRRLKGSGKSLDHDVVFDSMSHLDDKVLLAEATDILVAGSQDYELVKLEQLPFLTACINEAMRYAMAAPGRLPRVVPDGELEKYLVTFSKGARQCLGINLAYVEATLTLAMLANRFCFTHDETLKKSDLKRMDNFTMGFEGTGIRAVVHEDKE</sequence>
<dbReference type="InterPro" id="IPR050121">
    <property type="entry name" value="Cytochrome_P450_monoxygenase"/>
</dbReference>
<keyword evidence="2 4" id="KW-0479">Metal-binding</keyword>
<proteinExistence type="inferred from homology"/>
<comment type="cofactor">
    <cofactor evidence="1">
        <name>heme</name>
        <dbReference type="ChEBI" id="CHEBI:30413"/>
    </cofactor>
</comment>
<dbReference type="InterPro" id="IPR017972">
    <property type="entry name" value="Cyt_P450_CS"/>
</dbReference>
<accession>A0A6A5S8N1</accession>
<dbReference type="GO" id="GO:0016705">
    <property type="term" value="F:oxidoreductase activity, acting on paired donors, with incorporation or reduction of molecular oxygen"/>
    <property type="evidence" value="ECO:0007669"/>
    <property type="project" value="InterPro"/>
</dbReference>
<dbReference type="InterPro" id="IPR036396">
    <property type="entry name" value="Cyt_P450_sf"/>
</dbReference>
<keyword evidence="6" id="KW-1185">Reference proteome</keyword>
<reference evidence="5" key="1">
    <citation type="journal article" date="2020" name="Stud. Mycol.">
        <title>101 Dothideomycetes genomes: a test case for predicting lifestyles and emergence of pathogens.</title>
        <authorList>
            <person name="Haridas S."/>
            <person name="Albert R."/>
            <person name="Binder M."/>
            <person name="Bloem J."/>
            <person name="Labutti K."/>
            <person name="Salamov A."/>
            <person name="Andreopoulos B."/>
            <person name="Baker S."/>
            <person name="Barry K."/>
            <person name="Bills G."/>
            <person name="Bluhm B."/>
            <person name="Cannon C."/>
            <person name="Castanera R."/>
            <person name="Culley D."/>
            <person name="Daum C."/>
            <person name="Ezra D."/>
            <person name="Gonzalez J."/>
            <person name="Henrissat B."/>
            <person name="Kuo A."/>
            <person name="Liang C."/>
            <person name="Lipzen A."/>
            <person name="Lutzoni F."/>
            <person name="Magnuson J."/>
            <person name="Mondo S."/>
            <person name="Nolan M."/>
            <person name="Ohm R."/>
            <person name="Pangilinan J."/>
            <person name="Park H.-J."/>
            <person name="Ramirez L."/>
            <person name="Alfaro M."/>
            <person name="Sun H."/>
            <person name="Tritt A."/>
            <person name="Yoshinaga Y."/>
            <person name="Zwiers L.-H."/>
            <person name="Turgeon B."/>
            <person name="Goodwin S."/>
            <person name="Spatafora J."/>
            <person name="Crous P."/>
            <person name="Grigoriev I."/>
        </authorList>
    </citation>
    <scope>NUCLEOTIDE SEQUENCE</scope>
    <source>
        <strain evidence="5">CBS 161.51</strain>
    </source>
</reference>
<dbReference type="PANTHER" id="PTHR24305:SF234">
    <property type="entry name" value="CYTOCHROME P450"/>
    <property type="match status" value="1"/>
</dbReference>
<name>A0A6A5S8N1_9PLEO</name>
<keyword evidence="4" id="KW-0560">Oxidoreductase</keyword>
<dbReference type="PANTHER" id="PTHR24305">
    <property type="entry name" value="CYTOCHROME P450"/>
    <property type="match status" value="1"/>
</dbReference>
<dbReference type="SUPFAM" id="SSF48264">
    <property type="entry name" value="Cytochrome P450"/>
    <property type="match status" value="1"/>
</dbReference>
<dbReference type="GO" id="GO:0005506">
    <property type="term" value="F:iron ion binding"/>
    <property type="evidence" value="ECO:0007669"/>
    <property type="project" value="InterPro"/>
</dbReference>
<dbReference type="EMBL" id="ML976209">
    <property type="protein sequence ID" value="KAF1936129.1"/>
    <property type="molecule type" value="Genomic_DNA"/>
</dbReference>
<keyword evidence="3 4" id="KW-0408">Iron</keyword>
<dbReference type="Gene3D" id="1.10.630.10">
    <property type="entry name" value="Cytochrome P450"/>
    <property type="match status" value="3"/>
</dbReference>
<evidence type="ECO:0000313" key="6">
    <source>
        <dbReference type="Proteomes" id="UP000800038"/>
    </source>
</evidence>
<dbReference type="AlphaFoldDB" id="A0A6A5S8N1"/>
<evidence type="ECO:0000256" key="2">
    <source>
        <dbReference type="ARBA" id="ARBA00022723"/>
    </source>
</evidence>
<gene>
    <name evidence="5" type="ORF">EJ02DRAFT_448229</name>
</gene>
<evidence type="ECO:0000256" key="1">
    <source>
        <dbReference type="ARBA" id="ARBA00001971"/>
    </source>
</evidence>
<dbReference type="Pfam" id="PF00067">
    <property type="entry name" value="p450"/>
    <property type="match status" value="2"/>
</dbReference>
<dbReference type="InterPro" id="IPR001128">
    <property type="entry name" value="Cyt_P450"/>
</dbReference>
<evidence type="ECO:0000256" key="3">
    <source>
        <dbReference type="ARBA" id="ARBA00023004"/>
    </source>
</evidence>
<organism evidence="5 6">
    <name type="scientific">Clathrospora elynae</name>
    <dbReference type="NCBI Taxonomy" id="706981"/>
    <lineage>
        <taxon>Eukaryota</taxon>
        <taxon>Fungi</taxon>
        <taxon>Dikarya</taxon>
        <taxon>Ascomycota</taxon>
        <taxon>Pezizomycotina</taxon>
        <taxon>Dothideomycetes</taxon>
        <taxon>Pleosporomycetidae</taxon>
        <taxon>Pleosporales</taxon>
        <taxon>Diademaceae</taxon>
        <taxon>Clathrospora</taxon>
    </lineage>
</organism>
<dbReference type="GO" id="GO:0020037">
    <property type="term" value="F:heme binding"/>
    <property type="evidence" value="ECO:0007669"/>
    <property type="project" value="InterPro"/>
</dbReference>
<keyword evidence="4" id="KW-0503">Monooxygenase</keyword>
<evidence type="ECO:0000313" key="5">
    <source>
        <dbReference type="EMBL" id="KAF1936129.1"/>
    </source>
</evidence>
<dbReference type="GO" id="GO:0004497">
    <property type="term" value="F:monooxygenase activity"/>
    <property type="evidence" value="ECO:0007669"/>
    <property type="project" value="UniProtKB-KW"/>
</dbReference>
<dbReference type="Proteomes" id="UP000800038">
    <property type="component" value="Unassembled WGS sequence"/>
</dbReference>